<name>A0A067MLJ5_BOTB1</name>
<keyword evidence="1" id="KW-1133">Transmembrane helix</keyword>
<keyword evidence="3" id="KW-1185">Reference proteome</keyword>
<gene>
    <name evidence="2" type="ORF">BOTBODRAFT_176388</name>
</gene>
<dbReference type="InParanoid" id="A0A067MLJ5"/>
<evidence type="ECO:0000256" key="1">
    <source>
        <dbReference type="SAM" id="Phobius"/>
    </source>
</evidence>
<dbReference type="Proteomes" id="UP000027195">
    <property type="component" value="Unassembled WGS sequence"/>
</dbReference>
<dbReference type="AlphaFoldDB" id="A0A067MLJ5"/>
<reference evidence="3" key="1">
    <citation type="journal article" date="2014" name="Proc. Natl. Acad. Sci. U.S.A.">
        <title>Extensive sampling of basidiomycete genomes demonstrates inadequacy of the white-rot/brown-rot paradigm for wood decay fungi.</title>
        <authorList>
            <person name="Riley R."/>
            <person name="Salamov A.A."/>
            <person name="Brown D.W."/>
            <person name="Nagy L.G."/>
            <person name="Floudas D."/>
            <person name="Held B.W."/>
            <person name="Levasseur A."/>
            <person name="Lombard V."/>
            <person name="Morin E."/>
            <person name="Otillar R."/>
            <person name="Lindquist E.A."/>
            <person name="Sun H."/>
            <person name="LaButti K.M."/>
            <person name="Schmutz J."/>
            <person name="Jabbour D."/>
            <person name="Luo H."/>
            <person name="Baker S.E."/>
            <person name="Pisabarro A.G."/>
            <person name="Walton J.D."/>
            <person name="Blanchette R.A."/>
            <person name="Henrissat B."/>
            <person name="Martin F."/>
            <person name="Cullen D."/>
            <person name="Hibbett D.S."/>
            <person name="Grigoriev I.V."/>
        </authorList>
    </citation>
    <scope>NUCLEOTIDE SEQUENCE [LARGE SCALE GENOMIC DNA]</scope>
    <source>
        <strain evidence="3">FD-172 SS1</strain>
    </source>
</reference>
<accession>A0A067MLJ5</accession>
<feature type="transmembrane region" description="Helical" evidence="1">
    <location>
        <begin position="196"/>
        <end position="214"/>
    </location>
</feature>
<evidence type="ECO:0000313" key="2">
    <source>
        <dbReference type="EMBL" id="KDQ12441.1"/>
    </source>
</evidence>
<evidence type="ECO:0000313" key="3">
    <source>
        <dbReference type="Proteomes" id="UP000027195"/>
    </source>
</evidence>
<proteinExistence type="predicted"/>
<sequence>MARNRRPRLVQGLTPCSTAWRYQERRQRPLNVSTSLLLIASCILRPSALHSHKQHAFWCHHLRRLVLRSSLAAAPVVGPQGVVVARNIPAGDLAIRDVAVPVVRLLRSAVPRSRPVRANASVDASVIVGLFAQLVASLDIIPTVRGSIDLSISVSTAYISLKACLTIYVNVNASVSGVAAILATPMSIFIAISAKVVLFGAAILAATATFLALFPSVDHTLGTCGCA</sequence>
<feature type="transmembrane region" description="Helical" evidence="1">
    <location>
        <begin position="165"/>
        <end position="184"/>
    </location>
</feature>
<keyword evidence="1" id="KW-0472">Membrane</keyword>
<organism evidence="2 3">
    <name type="scientific">Botryobasidium botryosum (strain FD-172 SS1)</name>
    <dbReference type="NCBI Taxonomy" id="930990"/>
    <lineage>
        <taxon>Eukaryota</taxon>
        <taxon>Fungi</taxon>
        <taxon>Dikarya</taxon>
        <taxon>Basidiomycota</taxon>
        <taxon>Agaricomycotina</taxon>
        <taxon>Agaricomycetes</taxon>
        <taxon>Cantharellales</taxon>
        <taxon>Botryobasidiaceae</taxon>
        <taxon>Botryobasidium</taxon>
    </lineage>
</organism>
<protein>
    <submittedName>
        <fullName evidence="2">Uncharacterized protein</fullName>
    </submittedName>
</protein>
<keyword evidence="1" id="KW-0812">Transmembrane</keyword>
<dbReference type="HOGENOM" id="CLU_1219524_0_0_1"/>
<dbReference type="EMBL" id="KL198050">
    <property type="protein sequence ID" value="KDQ12441.1"/>
    <property type="molecule type" value="Genomic_DNA"/>
</dbReference>